<reference evidence="1 2" key="1">
    <citation type="journal article" date="2017" name="Nat. Commun.">
        <title>Genome assembly with in vitro proximity ligation data and whole-genome triplication in lettuce.</title>
        <authorList>
            <person name="Reyes-Chin-Wo S."/>
            <person name="Wang Z."/>
            <person name="Yang X."/>
            <person name="Kozik A."/>
            <person name="Arikit S."/>
            <person name="Song C."/>
            <person name="Xia L."/>
            <person name="Froenicke L."/>
            <person name="Lavelle D.O."/>
            <person name="Truco M.J."/>
            <person name="Xia R."/>
            <person name="Zhu S."/>
            <person name="Xu C."/>
            <person name="Xu H."/>
            <person name="Xu X."/>
            <person name="Cox K."/>
            <person name="Korf I."/>
            <person name="Meyers B.C."/>
            <person name="Michelmore R.W."/>
        </authorList>
    </citation>
    <scope>NUCLEOTIDE SEQUENCE [LARGE SCALE GENOMIC DNA]</scope>
    <source>
        <strain evidence="2">cv. Salinas</strain>
        <tissue evidence="1">Seedlings</tissue>
    </source>
</reference>
<keyword evidence="2" id="KW-1185">Reference proteome</keyword>
<evidence type="ECO:0000313" key="1">
    <source>
        <dbReference type="EMBL" id="KAJ0193829.1"/>
    </source>
</evidence>
<evidence type="ECO:0000313" key="2">
    <source>
        <dbReference type="Proteomes" id="UP000235145"/>
    </source>
</evidence>
<sequence>MVAIMIKRTSDGNVVKKENLSWTNKRDNALIEALVNKHEIGNRVNGTSTLEANPNAEAFKTKKISNYNNLDIIGIKSRNNKTEKTPNYANPYKLKKNDVDELITNIEVILDNKYKDNDEYIQIMSATHFKTKKLKSKRLKLENYKKNQDEDEGVVEPVNLNQNLLNTILYIYLKKIVDVMKKKKAYHDYKGKKSINN</sequence>
<organism evidence="1 2">
    <name type="scientific">Lactuca sativa</name>
    <name type="common">Garden lettuce</name>
    <dbReference type="NCBI Taxonomy" id="4236"/>
    <lineage>
        <taxon>Eukaryota</taxon>
        <taxon>Viridiplantae</taxon>
        <taxon>Streptophyta</taxon>
        <taxon>Embryophyta</taxon>
        <taxon>Tracheophyta</taxon>
        <taxon>Spermatophyta</taxon>
        <taxon>Magnoliopsida</taxon>
        <taxon>eudicotyledons</taxon>
        <taxon>Gunneridae</taxon>
        <taxon>Pentapetalae</taxon>
        <taxon>asterids</taxon>
        <taxon>campanulids</taxon>
        <taxon>Asterales</taxon>
        <taxon>Asteraceae</taxon>
        <taxon>Cichorioideae</taxon>
        <taxon>Cichorieae</taxon>
        <taxon>Lactucinae</taxon>
        <taxon>Lactuca</taxon>
    </lineage>
</organism>
<dbReference type="Proteomes" id="UP000235145">
    <property type="component" value="Unassembled WGS sequence"/>
</dbReference>
<dbReference type="AlphaFoldDB" id="A0A9R1UV51"/>
<protein>
    <submittedName>
        <fullName evidence="1">Uncharacterized protein</fullName>
    </submittedName>
</protein>
<name>A0A9R1UV51_LACSA</name>
<dbReference type="EMBL" id="NBSK02000008">
    <property type="protein sequence ID" value="KAJ0193829.1"/>
    <property type="molecule type" value="Genomic_DNA"/>
</dbReference>
<gene>
    <name evidence="1" type="ORF">LSAT_V11C800417580</name>
</gene>
<accession>A0A9R1UV51</accession>
<comment type="caution">
    <text evidence="1">The sequence shown here is derived from an EMBL/GenBank/DDBJ whole genome shotgun (WGS) entry which is preliminary data.</text>
</comment>
<proteinExistence type="predicted"/>